<organism evidence="1 2">
    <name type="scientific">Cichorium intybus</name>
    <name type="common">Chicory</name>
    <dbReference type="NCBI Taxonomy" id="13427"/>
    <lineage>
        <taxon>Eukaryota</taxon>
        <taxon>Viridiplantae</taxon>
        <taxon>Streptophyta</taxon>
        <taxon>Embryophyta</taxon>
        <taxon>Tracheophyta</taxon>
        <taxon>Spermatophyta</taxon>
        <taxon>Magnoliopsida</taxon>
        <taxon>eudicotyledons</taxon>
        <taxon>Gunneridae</taxon>
        <taxon>Pentapetalae</taxon>
        <taxon>asterids</taxon>
        <taxon>campanulids</taxon>
        <taxon>Asterales</taxon>
        <taxon>Asteraceae</taxon>
        <taxon>Cichorioideae</taxon>
        <taxon>Cichorieae</taxon>
        <taxon>Cichoriinae</taxon>
        <taxon>Cichorium</taxon>
    </lineage>
</organism>
<protein>
    <submittedName>
        <fullName evidence="1">Uncharacterized protein</fullName>
    </submittedName>
</protein>
<reference evidence="1 2" key="2">
    <citation type="journal article" date="2022" name="Mol. Ecol. Resour.">
        <title>The genomes of chicory, endive, great burdock and yacon provide insights into Asteraceae paleo-polyploidization history and plant inulin production.</title>
        <authorList>
            <person name="Fan W."/>
            <person name="Wang S."/>
            <person name="Wang H."/>
            <person name="Wang A."/>
            <person name="Jiang F."/>
            <person name="Liu H."/>
            <person name="Zhao H."/>
            <person name="Xu D."/>
            <person name="Zhang Y."/>
        </authorList>
    </citation>
    <scope>NUCLEOTIDE SEQUENCE [LARGE SCALE GENOMIC DNA]</scope>
    <source>
        <strain evidence="2">cv. Punajuju</strain>
        <tissue evidence="1">Leaves</tissue>
    </source>
</reference>
<evidence type="ECO:0000313" key="2">
    <source>
        <dbReference type="Proteomes" id="UP001055811"/>
    </source>
</evidence>
<accession>A0ACB8Z1D0</accession>
<gene>
    <name evidence="1" type="ORF">L2E82_49747</name>
</gene>
<dbReference type="Proteomes" id="UP001055811">
    <property type="component" value="Linkage Group LG09"/>
</dbReference>
<name>A0ACB8Z1D0_CICIN</name>
<sequence length="68" mass="7728">MDTDQNTTIAKDIKCKLKKSDIKPRSFLCTYIIHACLWSSPSNRLVKEKQPQLNISTEHSLQPGVIKS</sequence>
<dbReference type="EMBL" id="CM042017">
    <property type="protein sequence ID" value="KAI3691388.1"/>
    <property type="molecule type" value="Genomic_DNA"/>
</dbReference>
<keyword evidence="2" id="KW-1185">Reference proteome</keyword>
<reference evidence="2" key="1">
    <citation type="journal article" date="2022" name="Mol. Ecol. Resour.">
        <title>The genomes of chicory, endive, great burdock and yacon provide insights into Asteraceae palaeo-polyploidization history and plant inulin production.</title>
        <authorList>
            <person name="Fan W."/>
            <person name="Wang S."/>
            <person name="Wang H."/>
            <person name="Wang A."/>
            <person name="Jiang F."/>
            <person name="Liu H."/>
            <person name="Zhao H."/>
            <person name="Xu D."/>
            <person name="Zhang Y."/>
        </authorList>
    </citation>
    <scope>NUCLEOTIDE SEQUENCE [LARGE SCALE GENOMIC DNA]</scope>
    <source>
        <strain evidence="2">cv. Punajuju</strain>
    </source>
</reference>
<comment type="caution">
    <text evidence="1">The sequence shown here is derived from an EMBL/GenBank/DDBJ whole genome shotgun (WGS) entry which is preliminary data.</text>
</comment>
<evidence type="ECO:0000313" key="1">
    <source>
        <dbReference type="EMBL" id="KAI3691388.1"/>
    </source>
</evidence>
<proteinExistence type="predicted"/>